<dbReference type="STRING" id="1479485.DA73_0240210"/>
<comment type="caution">
    <text evidence="2">The sequence shown here is derived from an EMBL/GenBank/DDBJ whole genome shotgun (WGS) entry which is preliminary data.</text>
</comment>
<dbReference type="RefSeq" id="WP_038077025.1">
    <property type="nucleotide sequence ID" value="NZ_JHEG04000001.1"/>
</dbReference>
<reference evidence="1" key="2">
    <citation type="submission" date="2019-11" db="EMBL/GenBank/DDBJ databases">
        <title>Improved Assembly of Tolypothrix boutellei genome.</title>
        <authorList>
            <person name="Sarangi A.N."/>
            <person name="Mukherjee M."/>
            <person name="Ghosh S."/>
            <person name="Singh D."/>
            <person name="Das A."/>
            <person name="Kant S."/>
            <person name="Prusty A."/>
            <person name="Tripathy S."/>
        </authorList>
    </citation>
    <scope>NUCLEOTIDE SEQUENCE</scope>
    <source>
        <strain evidence="1">VB521301</strain>
    </source>
</reference>
<accession>A0A0C1MY98</accession>
<evidence type="ECO:0000313" key="1">
    <source>
        <dbReference type="EMBL" id="KAF3889206.1"/>
    </source>
</evidence>
<evidence type="ECO:0000313" key="2">
    <source>
        <dbReference type="EMBL" id="KIE07332.1"/>
    </source>
</evidence>
<evidence type="ECO:0008006" key="4">
    <source>
        <dbReference type="Google" id="ProtNLM"/>
    </source>
</evidence>
<sequence length="96" mass="10931">MQFRLQYSTEARDTLANLEKTDSKKYRKVLKTLALLETNLRHPGLQTHKFDGLSGPNGEEVFEAYVENKTSAAFRVFWYYGLGQGVITILAITPHP</sequence>
<name>A0A0C1MY98_9CYAN</name>
<gene>
    <name evidence="2" type="ORF">DA73_0240210</name>
    <name evidence="1" type="ORF">DA73_0400029780</name>
</gene>
<dbReference type="Proteomes" id="UP000029738">
    <property type="component" value="Unassembled WGS sequence"/>
</dbReference>
<protein>
    <recommendedName>
        <fullName evidence="4">Type II toxin-antitoxin system RelE/ParE family toxin</fullName>
    </recommendedName>
</protein>
<dbReference type="EMBL" id="JHEG04000001">
    <property type="protein sequence ID" value="KAF3889206.1"/>
    <property type="molecule type" value="Genomic_DNA"/>
</dbReference>
<keyword evidence="3" id="KW-1185">Reference proteome</keyword>
<dbReference type="EMBL" id="JHEG02000059">
    <property type="protein sequence ID" value="KIE07332.1"/>
    <property type="molecule type" value="Genomic_DNA"/>
</dbReference>
<organism evidence="2">
    <name type="scientific">Tolypothrix bouteillei VB521301</name>
    <dbReference type="NCBI Taxonomy" id="1479485"/>
    <lineage>
        <taxon>Bacteria</taxon>
        <taxon>Bacillati</taxon>
        <taxon>Cyanobacteriota</taxon>
        <taxon>Cyanophyceae</taxon>
        <taxon>Nostocales</taxon>
        <taxon>Tolypothrichaceae</taxon>
        <taxon>Tolypothrix</taxon>
    </lineage>
</organism>
<dbReference type="OrthoDB" id="1524817at2"/>
<dbReference type="AlphaFoldDB" id="A0A0C1MY98"/>
<evidence type="ECO:0000313" key="3">
    <source>
        <dbReference type="Proteomes" id="UP000029738"/>
    </source>
</evidence>
<proteinExistence type="predicted"/>
<reference evidence="2" key="1">
    <citation type="journal article" date="2015" name="Genome Announc.">
        <title>Draft Genome Sequence of Tolypothrix boutellei Strain VB521301.</title>
        <authorList>
            <person name="Chandrababunaidu M.M."/>
            <person name="Singh D."/>
            <person name="Sen D."/>
            <person name="Bhan S."/>
            <person name="Das S."/>
            <person name="Gupta A."/>
            <person name="Adhikary S.P."/>
            <person name="Tripathy S."/>
        </authorList>
    </citation>
    <scope>NUCLEOTIDE SEQUENCE</scope>
    <source>
        <strain evidence="2">VB521301</strain>
    </source>
</reference>